<dbReference type="CDD" id="cd03124">
    <property type="entry name" value="alpha_CA_prokaryotic_like"/>
    <property type="match status" value="1"/>
</dbReference>
<dbReference type="Pfam" id="PF00194">
    <property type="entry name" value="Carb_anhydrase"/>
    <property type="match status" value="1"/>
</dbReference>
<dbReference type="InterPro" id="IPR041891">
    <property type="entry name" value="Alpha_CA_prokaryot-like"/>
</dbReference>
<feature type="signal peptide" evidence="10">
    <location>
        <begin position="1"/>
        <end position="23"/>
    </location>
</feature>
<dbReference type="PANTHER" id="PTHR18952:SF265">
    <property type="entry name" value="CARBONIC ANHYDRASE"/>
    <property type="match status" value="1"/>
</dbReference>
<dbReference type="InterPro" id="IPR001148">
    <property type="entry name" value="CA_dom"/>
</dbReference>
<dbReference type="SUPFAM" id="SSF51069">
    <property type="entry name" value="Carbonic anhydrase"/>
    <property type="match status" value="1"/>
</dbReference>
<proteinExistence type="inferred from homology"/>
<accession>A0A0A7S2V9</accession>
<comment type="catalytic activity">
    <reaction evidence="9 10">
        <text>hydrogencarbonate + H(+) = CO2 + H2O</text>
        <dbReference type="Rhea" id="RHEA:10748"/>
        <dbReference type="ChEBI" id="CHEBI:15377"/>
        <dbReference type="ChEBI" id="CHEBI:15378"/>
        <dbReference type="ChEBI" id="CHEBI:16526"/>
        <dbReference type="ChEBI" id="CHEBI:17544"/>
        <dbReference type="EC" id="4.2.1.1"/>
    </reaction>
</comment>
<dbReference type="Gene3D" id="3.10.200.10">
    <property type="entry name" value="Alpha carbonic anhydrase"/>
    <property type="match status" value="1"/>
</dbReference>
<dbReference type="OrthoDB" id="5327615at2"/>
<evidence type="ECO:0000259" key="11">
    <source>
        <dbReference type="PROSITE" id="PS51144"/>
    </source>
</evidence>
<evidence type="ECO:0000313" key="12">
    <source>
        <dbReference type="EMBL" id="AJA45855.1"/>
    </source>
</evidence>
<name>A0A0A7S2V9_FRIPE</name>
<dbReference type="EMBL" id="CP009056">
    <property type="protein sequence ID" value="AJA45855.1"/>
    <property type="molecule type" value="Genomic_DNA"/>
</dbReference>
<keyword evidence="8 10" id="KW-0456">Lyase</keyword>
<dbReference type="InterPro" id="IPR018338">
    <property type="entry name" value="Carbonic_anhydrase_a-class_CS"/>
</dbReference>
<dbReference type="PROSITE" id="PS51144">
    <property type="entry name" value="ALPHA_CA_2"/>
    <property type="match status" value="1"/>
</dbReference>
<dbReference type="InterPro" id="IPR036398">
    <property type="entry name" value="CA_dom_sf"/>
</dbReference>
<organism evidence="12 13">
    <name type="scientific">Frischella perrara</name>
    <dbReference type="NCBI Taxonomy" id="1267021"/>
    <lineage>
        <taxon>Bacteria</taxon>
        <taxon>Pseudomonadati</taxon>
        <taxon>Pseudomonadota</taxon>
        <taxon>Gammaproteobacteria</taxon>
        <taxon>Orbales</taxon>
        <taxon>Orbaceae</taxon>
        <taxon>Frischella</taxon>
    </lineage>
</organism>
<dbReference type="GO" id="GO:0004089">
    <property type="term" value="F:carbonate dehydratase activity"/>
    <property type="evidence" value="ECO:0007669"/>
    <property type="project" value="UniProtKB-UniRule"/>
</dbReference>
<evidence type="ECO:0000256" key="2">
    <source>
        <dbReference type="ARBA" id="ARBA00002904"/>
    </source>
</evidence>
<keyword evidence="6 10" id="KW-0479">Metal-binding</keyword>
<evidence type="ECO:0000256" key="6">
    <source>
        <dbReference type="ARBA" id="ARBA00022723"/>
    </source>
</evidence>
<dbReference type="SMART" id="SM01057">
    <property type="entry name" value="Carb_anhydrase"/>
    <property type="match status" value="1"/>
</dbReference>
<keyword evidence="7 10" id="KW-0862">Zinc</keyword>
<protein>
    <recommendedName>
        <fullName evidence="5 10">Carbonic anhydrase</fullName>
        <ecNumber evidence="4 10">4.2.1.1</ecNumber>
    </recommendedName>
</protein>
<evidence type="ECO:0000256" key="10">
    <source>
        <dbReference type="RuleBase" id="RU367011"/>
    </source>
</evidence>
<dbReference type="EC" id="4.2.1.1" evidence="4 10"/>
<evidence type="ECO:0000256" key="5">
    <source>
        <dbReference type="ARBA" id="ARBA00014628"/>
    </source>
</evidence>
<dbReference type="STRING" id="1267021.FPB0191_02045"/>
<comment type="cofactor">
    <cofactor evidence="1 10">
        <name>Zn(2+)</name>
        <dbReference type="ChEBI" id="CHEBI:29105"/>
    </cofactor>
</comment>
<evidence type="ECO:0000256" key="4">
    <source>
        <dbReference type="ARBA" id="ARBA00012925"/>
    </source>
</evidence>
<feature type="chain" id="PRO_5025074010" description="Carbonic anhydrase" evidence="10">
    <location>
        <begin position="24"/>
        <end position="247"/>
    </location>
</feature>
<dbReference type="KEGG" id="fpp:FPB0191_02045"/>
<dbReference type="InterPro" id="IPR023561">
    <property type="entry name" value="Carbonic_anhydrase_a-class"/>
</dbReference>
<evidence type="ECO:0000256" key="3">
    <source>
        <dbReference type="ARBA" id="ARBA00010718"/>
    </source>
</evidence>
<evidence type="ECO:0000256" key="1">
    <source>
        <dbReference type="ARBA" id="ARBA00001947"/>
    </source>
</evidence>
<gene>
    <name evidence="12" type="ORF">FPB0191_02045</name>
</gene>
<feature type="domain" description="Alpha-carbonic anhydrase" evidence="11">
    <location>
        <begin position="25"/>
        <end position="247"/>
    </location>
</feature>
<dbReference type="PANTHER" id="PTHR18952">
    <property type="entry name" value="CARBONIC ANHYDRASE"/>
    <property type="match status" value="1"/>
</dbReference>
<dbReference type="HOGENOM" id="CLU_039326_0_2_6"/>
<evidence type="ECO:0000256" key="8">
    <source>
        <dbReference type="ARBA" id="ARBA00023239"/>
    </source>
</evidence>
<evidence type="ECO:0000256" key="9">
    <source>
        <dbReference type="ARBA" id="ARBA00048348"/>
    </source>
</evidence>
<dbReference type="AlphaFoldDB" id="A0A0A7S2V9"/>
<dbReference type="PROSITE" id="PS00162">
    <property type="entry name" value="ALPHA_CA_1"/>
    <property type="match status" value="1"/>
</dbReference>
<comment type="similarity">
    <text evidence="3 10">Belongs to the alpha-carbonic anhydrase family.</text>
</comment>
<dbReference type="GO" id="GO:0008270">
    <property type="term" value="F:zinc ion binding"/>
    <property type="evidence" value="ECO:0007669"/>
    <property type="project" value="UniProtKB-UniRule"/>
</dbReference>
<sequence length="247" mass="27564">MKKLIKTLPILMACTGIMASAIAGPHWGYEGKETPENWGKLSPEYQMCDLGKNQSPVNITGPIHAEVNNLDIHYDLISGTIINNGHTVQINDKNANDYLTVDGEQFKLTQFHFHAPSENQINGKTYPMEAHFVNQNKDGELLVMAVMLEEGKSNPIAAQLLSLLNDKENTPTNINGIDIRTFLPEVSDYYRFSGSLTTPPCSEGVTWIVLKQPITLSKSEITKFKSVFKHHNNRPVQPLHGRLIISN</sequence>
<evidence type="ECO:0000256" key="7">
    <source>
        <dbReference type="ARBA" id="ARBA00022833"/>
    </source>
</evidence>
<keyword evidence="10" id="KW-0732">Signal</keyword>
<reference evidence="12 13" key="1">
    <citation type="journal article" date="2014" name="Appl. Environ. Microbiol.">
        <title>Gut symbionts from distinct hosts exhibit genotoxic activity via divergent colibactin biosynthetic pathways.</title>
        <authorList>
            <person name="Engel P."/>
            <person name="Vizcaino M.I."/>
            <person name="Crawford J.M."/>
        </authorList>
    </citation>
    <scope>NUCLEOTIDE SEQUENCE [LARGE SCALE GENOMIC DNA]</scope>
    <source>
        <strain evidence="12 13">PEB0191</strain>
    </source>
</reference>
<keyword evidence="13" id="KW-1185">Reference proteome</keyword>
<dbReference type="RefSeq" id="WP_052236934.1">
    <property type="nucleotide sequence ID" value="NZ_CP009056.1"/>
</dbReference>
<comment type="function">
    <text evidence="2 10">Reversible hydration of carbon dioxide.</text>
</comment>
<dbReference type="Proteomes" id="UP000030901">
    <property type="component" value="Chromosome"/>
</dbReference>
<evidence type="ECO:0000313" key="13">
    <source>
        <dbReference type="Proteomes" id="UP000030901"/>
    </source>
</evidence>